<accession>A0A371CVQ9</accession>
<dbReference type="AlphaFoldDB" id="A0A371CVQ9"/>
<dbReference type="EMBL" id="KZ857451">
    <property type="protein sequence ID" value="RDX44361.1"/>
    <property type="molecule type" value="Genomic_DNA"/>
</dbReference>
<name>A0A371CVQ9_9APHY</name>
<organism evidence="1 2">
    <name type="scientific">Lentinus brumalis</name>
    <dbReference type="NCBI Taxonomy" id="2498619"/>
    <lineage>
        <taxon>Eukaryota</taxon>
        <taxon>Fungi</taxon>
        <taxon>Dikarya</taxon>
        <taxon>Basidiomycota</taxon>
        <taxon>Agaricomycotina</taxon>
        <taxon>Agaricomycetes</taxon>
        <taxon>Polyporales</taxon>
        <taxon>Polyporaceae</taxon>
        <taxon>Lentinus</taxon>
    </lineage>
</organism>
<reference evidence="1 2" key="1">
    <citation type="journal article" date="2018" name="Biotechnol. Biofuels">
        <title>Integrative visual omics of the white-rot fungus Polyporus brumalis exposes the biotechnological potential of its oxidative enzymes for delignifying raw plant biomass.</title>
        <authorList>
            <person name="Miyauchi S."/>
            <person name="Rancon A."/>
            <person name="Drula E."/>
            <person name="Hage H."/>
            <person name="Chaduli D."/>
            <person name="Favel A."/>
            <person name="Grisel S."/>
            <person name="Henrissat B."/>
            <person name="Herpoel-Gimbert I."/>
            <person name="Ruiz-Duenas F.J."/>
            <person name="Chevret D."/>
            <person name="Hainaut M."/>
            <person name="Lin J."/>
            <person name="Wang M."/>
            <person name="Pangilinan J."/>
            <person name="Lipzen A."/>
            <person name="Lesage-Meessen L."/>
            <person name="Navarro D."/>
            <person name="Riley R."/>
            <person name="Grigoriev I.V."/>
            <person name="Zhou S."/>
            <person name="Raouche S."/>
            <person name="Rosso M.N."/>
        </authorList>
    </citation>
    <scope>NUCLEOTIDE SEQUENCE [LARGE SCALE GENOMIC DNA]</scope>
    <source>
        <strain evidence="1 2">BRFM 1820</strain>
    </source>
</reference>
<protein>
    <submittedName>
        <fullName evidence="1">Uncharacterized protein</fullName>
    </submittedName>
</protein>
<evidence type="ECO:0000313" key="2">
    <source>
        <dbReference type="Proteomes" id="UP000256964"/>
    </source>
</evidence>
<proteinExistence type="predicted"/>
<gene>
    <name evidence="1" type="ORF">OH76DRAFT_1487199</name>
</gene>
<keyword evidence="2" id="KW-1185">Reference proteome</keyword>
<dbReference type="OrthoDB" id="2754643at2759"/>
<sequence>MSAQPAPPLTSPIPNPSLCDLRPGPMPQFHICARWLLKIVIWFRVDLPPVVKMITLDEATYELVLNQYFITRRVFDTMGINEFRLWNRSSMC</sequence>
<evidence type="ECO:0000313" key="1">
    <source>
        <dbReference type="EMBL" id="RDX44361.1"/>
    </source>
</evidence>
<dbReference type="Proteomes" id="UP000256964">
    <property type="component" value="Unassembled WGS sequence"/>
</dbReference>